<sequence>MHKNGKFIPLLALGFTFFLSGCDYFADKHLVEELKKQQKEQETKINLLEKQQKEQEAKMNLLEKQQATVFNTTQKVAEVVGRIERKQRLFDYTELDPSQTRYFIINNGNIGLAGRILSIEPIDDGSVIHLDLVNLLSIPVSNLAFNMTWGTKKPSEAKDLPRWKQLLLNTKMDSTIELLPGTWTNVTLTLKGVSPNNLKYLKIGINMENVIFDSIQPINDTKKKPKKIIAIDTTILEKESTYP</sequence>
<feature type="coiled-coil region" evidence="1">
    <location>
        <begin position="31"/>
        <end position="68"/>
    </location>
</feature>
<dbReference type="PROSITE" id="PS51257">
    <property type="entry name" value="PROKAR_LIPOPROTEIN"/>
    <property type="match status" value="1"/>
</dbReference>
<dbReference type="EMBL" id="AAIPET010000012">
    <property type="protein sequence ID" value="ECG6843776.1"/>
    <property type="molecule type" value="Genomic_DNA"/>
</dbReference>
<dbReference type="RefSeq" id="WP_415359375.1">
    <property type="nucleotide sequence ID" value="NZ_JBLKTV010000009.1"/>
</dbReference>
<reference evidence="4" key="2">
    <citation type="submission" date="2019-01" db="EMBL/GenBank/DDBJ databases">
        <authorList>
            <consortium name="NCBI Pathogen Detection Project"/>
        </authorList>
    </citation>
    <scope>NUCLEOTIDE SEQUENCE</scope>
    <source>
        <strain evidence="4">Sam_f9e39395-c0eb-484c-8395-e668deecbaab</strain>
    </source>
</reference>
<dbReference type="Gene3D" id="2.60.40.1620">
    <property type="entry name" value="Lipoprotein YajI-like"/>
    <property type="match status" value="1"/>
</dbReference>
<dbReference type="AlphaFoldDB" id="A0A5I0P153"/>
<evidence type="ECO:0000313" key="2">
    <source>
        <dbReference type="EMBL" id="EBX0216462.1"/>
    </source>
</evidence>
<dbReference type="EMBL" id="DAAQLY010000003">
    <property type="protein sequence ID" value="HAD9887084.1"/>
    <property type="molecule type" value="Genomic_DNA"/>
</dbReference>
<comment type="caution">
    <text evidence="3">The sequence shown here is derived from an EMBL/GenBank/DDBJ whole genome shotgun (WGS) entry which is preliminary data.</text>
</comment>
<evidence type="ECO:0000256" key="1">
    <source>
        <dbReference type="SAM" id="Coils"/>
    </source>
</evidence>
<proteinExistence type="predicted"/>
<accession>A0A5I0P153</accession>
<gene>
    <name evidence="2" type="ORF">DQT01_08820</name>
    <name evidence="3" type="ORF">E3354_14475</name>
    <name evidence="4" type="ORF">G2205_07190</name>
</gene>
<protein>
    <submittedName>
        <fullName evidence="3">DUF3251 domain-containing protein</fullName>
    </submittedName>
</protein>
<organism evidence="3">
    <name type="scientific">Salmonella enterica subsp. enterica serovar Brandenburg</name>
    <dbReference type="NCBI Taxonomy" id="149387"/>
    <lineage>
        <taxon>Bacteria</taxon>
        <taxon>Pseudomonadati</taxon>
        <taxon>Pseudomonadota</taxon>
        <taxon>Gammaproteobacteria</taxon>
        <taxon>Enterobacterales</taxon>
        <taxon>Enterobacteriaceae</taxon>
        <taxon>Salmonella</taxon>
    </lineage>
</organism>
<keyword evidence="1" id="KW-0175">Coiled coil</keyword>
<dbReference type="EMBL" id="AAHJXE010000007">
    <property type="protein sequence ID" value="EBX0216462.1"/>
    <property type="molecule type" value="Genomic_DNA"/>
</dbReference>
<evidence type="ECO:0000313" key="3">
    <source>
        <dbReference type="EMBL" id="ECG6843776.1"/>
    </source>
</evidence>
<reference evidence="3" key="3">
    <citation type="submission" date="2019-03" db="EMBL/GenBank/DDBJ databases">
        <authorList>
            <person name="Ashton P.M."/>
            <person name="Dallman T."/>
            <person name="Nair S."/>
            <person name="De Pinna E."/>
            <person name="Peters T."/>
            <person name="Grant K."/>
        </authorList>
    </citation>
    <scope>NUCLEOTIDE SEQUENCE</scope>
    <source>
        <strain evidence="2">484126</strain>
        <strain evidence="3">707197</strain>
    </source>
</reference>
<reference evidence="4" key="1">
    <citation type="journal article" date="2018" name="Genome Biol.">
        <title>SKESA: strategic k-mer extension for scrupulous assemblies.</title>
        <authorList>
            <person name="Souvorov A."/>
            <person name="Agarwala R."/>
            <person name="Lipman D.J."/>
        </authorList>
    </citation>
    <scope>NUCLEOTIDE SEQUENCE</scope>
    <source>
        <strain evidence="4">Sam_f9e39395-c0eb-484c-8395-e668deecbaab</strain>
    </source>
</reference>
<evidence type="ECO:0000313" key="4">
    <source>
        <dbReference type="EMBL" id="HAD9887084.1"/>
    </source>
</evidence>
<name>A0A5I0P153_SALET</name>
<dbReference type="InterPro" id="IPR037125">
    <property type="entry name" value="YajI-like_sf"/>
</dbReference>